<dbReference type="EMBL" id="WBMR01000015">
    <property type="protein sequence ID" value="KAB2386120.1"/>
    <property type="molecule type" value="Genomic_DNA"/>
</dbReference>
<dbReference type="OrthoDB" id="3447300at2"/>
<sequence>MAMALPVRIRGDGVRVAVETDPAHAPLRDFLLNDLGEDVAAIVRAKGLLSAGAAEPGGHRPWQELYRFHRLDFDGAVVHLRDVGGWSSCDLDPGVLLRCLEEYLDKVGAVRHRQMLEGVLQAGTERFVPDRELPVAFRVDGPGDVACVPAPGNEPLAGLLADTEFVLGLDWMLAELGRPGAAVTWPGRVFRVGVAVGVATIEGENGAYLCLDAETFRQVVAAFRQAHADSHRPAGQHRAPGHSEPGHGEPRRGEPVAAVLALGGTSRRTRGWALVRTPRATLEDVAGLTPHPDACLPHGVLGTGSGACWADLAVLDEAGGRLRGGTKTFMPRGIDADRLVPDLRDALSRARFLASVPGAWASFVSGVPVHGYVDPDAVVRLPCEPVEAEGVAQHVRVFFPELVESGVDLEAAASRAAGTARAVNGAPHVLTAFLLHDVQCHRHHLDVVRAARPGWEHTGNACHLRVDVRTVRLEHLWLDGHACELPTGEFARVLEEYERLAAL</sequence>
<feature type="region of interest" description="Disordered" evidence="1">
    <location>
        <begin position="227"/>
        <end position="253"/>
    </location>
</feature>
<evidence type="ECO:0000256" key="1">
    <source>
        <dbReference type="SAM" id="MobiDB-lite"/>
    </source>
</evidence>
<evidence type="ECO:0000313" key="3">
    <source>
        <dbReference type="Proteomes" id="UP000483004"/>
    </source>
</evidence>
<reference evidence="2 3" key="1">
    <citation type="submission" date="2019-09" db="EMBL/GenBank/DDBJ databases">
        <title>Actinomadura physcomitrii sp. nov., a novel actinomycete isolated from moss [Physcomitrium sphaericum (Ludw) Fuernr].</title>
        <authorList>
            <person name="Liu C."/>
            <person name="Zhuang X."/>
        </authorList>
    </citation>
    <scope>NUCLEOTIDE SEQUENCE [LARGE SCALE GENOMIC DNA]</scope>
    <source>
        <strain evidence="2 3">CYP1-1B</strain>
    </source>
</reference>
<proteinExistence type="predicted"/>
<dbReference type="RefSeq" id="WP_151539385.1">
    <property type="nucleotide sequence ID" value="NZ_WBMR01000015.1"/>
</dbReference>
<feature type="compositionally biased region" description="Basic and acidic residues" evidence="1">
    <location>
        <begin position="244"/>
        <end position="253"/>
    </location>
</feature>
<evidence type="ECO:0000313" key="2">
    <source>
        <dbReference type="EMBL" id="KAB2386120.1"/>
    </source>
</evidence>
<accession>A0A6L3VYU3</accession>
<keyword evidence="3" id="KW-1185">Reference proteome</keyword>
<name>A0A6L3VYU3_9ACTN</name>
<comment type="caution">
    <text evidence="2">The sequence shown here is derived from an EMBL/GenBank/DDBJ whole genome shotgun (WGS) entry which is preliminary data.</text>
</comment>
<dbReference type="AlphaFoldDB" id="A0A6L3VYU3"/>
<organism evidence="2 3">
    <name type="scientific">Actinomadura montaniterrae</name>
    <dbReference type="NCBI Taxonomy" id="1803903"/>
    <lineage>
        <taxon>Bacteria</taxon>
        <taxon>Bacillati</taxon>
        <taxon>Actinomycetota</taxon>
        <taxon>Actinomycetes</taxon>
        <taxon>Streptosporangiales</taxon>
        <taxon>Thermomonosporaceae</taxon>
        <taxon>Actinomadura</taxon>
    </lineage>
</organism>
<dbReference type="Proteomes" id="UP000483004">
    <property type="component" value="Unassembled WGS sequence"/>
</dbReference>
<protein>
    <submittedName>
        <fullName evidence="2">Uncharacterized protein</fullName>
    </submittedName>
</protein>
<gene>
    <name evidence="2" type="ORF">F9B16_08240</name>
</gene>